<dbReference type="PANTHER" id="PTHR31170">
    <property type="entry name" value="BNAC04G53230D PROTEIN"/>
    <property type="match status" value="1"/>
</dbReference>
<protein>
    <submittedName>
        <fullName evidence="2">Uncharacterized protein</fullName>
    </submittedName>
</protein>
<accession>A0A8S0TZ43</accession>
<sequence>MEQHKLRYLGSLLERGSKPNALICVITIMQFEDRARKCYAEDIHLDDDEFVQMLVLDGCFIIEFFLKFQSDEFRDDAILRIFRKSLLLFPIFLGLHITYSVLHLQVY</sequence>
<dbReference type="Pfam" id="PF03140">
    <property type="entry name" value="DUF247"/>
    <property type="match status" value="1"/>
</dbReference>
<dbReference type="PANTHER" id="PTHR31170:SF17">
    <property type="match status" value="1"/>
</dbReference>
<reference evidence="2 3" key="1">
    <citation type="submission" date="2019-12" db="EMBL/GenBank/DDBJ databases">
        <authorList>
            <person name="Alioto T."/>
            <person name="Alioto T."/>
            <person name="Gomez Garrido J."/>
        </authorList>
    </citation>
    <scope>NUCLEOTIDE SEQUENCE [LARGE SCALE GENOMIC DNA]</scope>
</reference>
<gene>
    <name evidence="2" type="ORF">OLEA9_A110448</name>
</gene>
<dbReference type="InterPro" id="IPR004158">
    <property type="entry name" value="DUF247_pln"/>
</dbReference>
<feature type="transmembrane region" description="Helical" evidence="1">
    <location>
        <begin position="86"/>
        <end position="106"/>
    </location>
</feature>
<keyword evidence="1" id="KW-0472">Membrane</keyword>
<evidence type="ECO:0000313" key="2">
    <source>
        <dbReference type="EMBL" id="CAA3008932.1"/>
    </source>
</evidence>
<evidence type="ECO:0000313" key="3">
    <source>
        <dbReference type="Proteomes" id="UP000594638"/>
    </source>
</evidence>
<proteinExistence type="predicted"/>
<dbReference type="Proteomes" id="UP000594638">
    <property type="component" value="Unassembled WGS sequence"/>
</dbReference>
<keyword evidence="1" id="KW-1133">Transmembrane helix</keyword>
<keyword evidence="1" id="KW-0812">Transmembrane</keyword>
<organism evidence="2 3">
    <name type="scientific">Olea europaea subsp. europaea</name>
    <dbReference type="NCBI Taxonomy" id="158383"/>
    <lineage>
        <taxon>Eukaryota</taxon>
        <taxon>Viridiplantae</taxon>
        <taxon>Streptophyta</taxon>
        <taxon>Embryophyta</taxon>
        <taxon>Tracheophyta</taxon>
        <taxon>Spermatophyta</taxon>
        <taxon>Magnoliopsida</taxon>
        <taxon>eudicotyledons</taxon>
        <taxon>Gunneridae</taxon>
        <taxon>Pentapetalae</taxon>
        <taxon>asterids</taxon>
        <taxon>lamiids</taxon>
        <taxon>Lamiales</taxon>
        <taxon>Oleaceae</taxon>
        <taxon>Oleeae</taxon>
        <taxon>Olea</taxon>
    </lineage>
</organism>
<comment type="caution">
    <text evidence="2">The sequence shown here is derived from an EMBL/GenBank/DDBJ whole genome shotgun (WGS) entry which is preliminary data.</text>
</comment>
<dbReference type="EMBL" id="CACTIH010007308">
    <property type="protein sequence ID" value="CAA3008932.1"/>
    <property type="molecule type" value="Genomic_DNA"/>
</dbReference>
<dbReference type="OrthoDB" id="672127at2759"/>
<keyword evidence="3" id="KW-1185">Reference proteome</keyword>
<dbReference type="Gramene" id="OE9A110448T1">
    <property type="protein sequence ID" value="OE9A110448C1"/>
    <property type="gene ID" value="OE9A110448"/>
</dbReference>
<dbReference type="AlphaFoldDB" id="A0A8S0TZ43"/>
<name>A0A8S0TZ43_OLEEU</name>
<evidence type="ECO:0000256" key="1">
    <source>
        <dbReference type="SAM" id="Phobius"/>
    </source>
</evidence>